<feature type="domain" description="T6SS immunity protein Tdi1 C-terminal" evidence="1">
    <location>
        <begin position="115"/>
        <end position="175"/>
    </location>
</feature>
<evidence type="ECO:0000259" key="1">
    <source>
        <dbReference type="Pfam" id="PF08906"/>
    </source>
</evidence>
<dbReference type="Pfam" id="PF08906">
    <property type="entry name" value="T6SS_Tdi1_C"/>
    <property type="match status" value="1"/>
</dbReference>
<dbReference type="EMBL" id="CP033367">
    <property type="protein sequence ID" value="QKD06368.1"/>
    <property type="molecule type" value="Genomic_DNA"/>
</dbReference>
<protein>
    <submittedName>
        <fullName evidence="2">DUF1851 domain-containing protein</fullName>
    </submittedName>
</protein>
<reference evidence="2 3" key="1">
    <citation type="submission" date="2018-10" db="EMBL/GenBank/DDBJ databases">
        <authorList>
            <person name="Perry B.J."/>
            <person name="Sullivan J.T."/>
            <person name="Murphy R.J.T."/>
            <person name="Ramsay J.P."/>
            <person name="Ronson C.W."/>
        </authorList>
    </citation>
    <scope>NUCLEOTIDE SEQUENCE [LARGE SCALE GENOMIC DNA]</scope>
    <source>
        <strain evidence="2 3">R88b</strain>
    </source>
</reference>
<evidence type="ECO:0000313" key="2">
    <source>
        <dbReference type="EMBL" id="QKD06368.1"/>
    </source>
</evidence>
<dbReference type="AlphaFoldDB" id="A0A6M7X2M6"/>
<dbReference type="Proteomes" id="UP000503017">
    <property type="component" value="Chromosome"/>
</dbReference>
<dbReference type="InterPro" id="IPR015002">
    <property type="entry name" value="T6SS_Tdi1_C"/>
</dbReference>
<organism evidence="2 3">
    <name type="scientific">Mesorhizobium loti R88b</name>
    <dbReference type="NCBI Taxonomy" id="935548"/>
    <lineage>
        <taxon>Bacteria</taxon>
        <taxon>Pseudomonadati</taxon>
        <taxon>Pseudomonadota</taxon>
        <taxon>Alphaproteobacteria</taxon>
        <taxon>Hyphomicrobiales</taxon>
        <taxon>Phyllobacteriaceae</taxon>
        <taxon>Mesorhizobium</taxon>
    </lineage>
</organism>
<evidence type="ECO:0000313" key="3">
    <source>
        <dbReference type="Proteomes" id="UP000503017"/>
    </source>
</evidence>
<gene>
    <name evidence="2" type="ORF">EB235_17065</name>
</gene>
<sequence length="188" mass="20513">MDPGRRPGTVNLASDIPGLNELLADFGGASFNHGLYRIVSAQDVGAWNARVGLAFSEFAGRITCFGYDWLGRTFAVDKGRIEEGEPGILMFEPGTGEALEIPANIKTFHDVELKENPDAALASSVYAEWRETGGGEPAYDQCVGYKIPLFLNGKDEFENLELSDLEVYWHIMGQLVAKAKGLPPRNSC</sequence>
<accession>A0A6M7X2M6</accession>
<name>A0A6M7X2M6_RHILI</name>
<proteinExistence type="predicted"/>